<dbReference type="EMBL" id="JASBWT010000002">
    <property type="protein sequence ID" value="KAJ9107401.1"/>
    <property type="molecule type" value="Genomic_DNA"/>
</dbReference>
<gene>
    <name evidence="1" type="ORF">QFC21_000851</name>
</gene>
<keyword evidence="2" id="KW-1185">Reference proteome</keyword>
<evidence type="ECO:0000313" key="2">
    <source>
        <dbReference type="Proteomes" id="UP001227268"/>
    </source>
</evidence>
<protein>
    <submittedName>
        <fullName evidence="1">Uncharacterized protein</fullName>
    </submittedName>
</protein>
<dbReference type="Proteomes" id="UP001227268">
    <property type="component" value="Unassembled WGS sequence"/>
</dbReference>
<name>A0ACC2W8L6_9TREE</name>
<comment type="caution">
    <text evidence="1">The sequence shown here is derived from an EMBL/GenBank/DDBJ whole genome shotgun (WGS) entry which is preliminary data.</text>
</comment>
<proteinExistence type="predicted"/>
<reference evidence="1" key="1">
    <citation type="submission" date="2023-04" db="EMBL/GenBank/DDBJ databases">
        <title>Draft Genome sequencing of Naganishia species isolated from polar environments using Oxford Nanopore Technology.</title>
        <authorList>
            <person name="Leo P."/>
            <person name="Venkateswaran K."/>
        </authorList>
    </citation>
    <scope>NUCLEOTIDE SEQUENCE</scope>
    <source>
        <strain evidence="1">MNA-CCFEE 5423</strain>
    </source>
</reference>
<organism evidence="1 2">
    <name type="scientific">Naganishia friedmannii</name>
    <dbReference type="NCBI Taxonomy" id="89922"/>
    <lineage>
        <taxon>Eukaryota</taxon>
        <taxon>Fungi</taxon>
        <taxon>Dikarya</taxon>
        <taxon>Basidiomycota</taxon>
        <taxon>Agaricomycotina</taxon>
        <taxon>Tremellomycetes</taxon>
        <taxon>Filobasidiales</taxon>
        <taxon>Filobasidiaceae</taxon>
        <taxon>Naganishia</taxon>
    </lineage>
</organism>
<accession>A0ACC2W8L6</accession>
<evidence type="ECO:0000313" key="1">
    <source>
        <dbReference type="EMBL" id="KAJ9107401.1"/>
    </source>
</evidence>
<sequence length="1051" mass="110957">MFPVAASPRARAIYGLFGTLGIIWTCISDVTDVTMAHSDSLAPALTRHRVKAQLQAIWFMGVVVYMMLCWNLVEAVVSSSRGSTYTPGSFCLPDYRTKPEGELEEQSAPHSTSADSGFERLKLVIGRRTKQRRRRNAAAAKSTARFRKHASAMTHPAIDNRRFTEAISSHNSELVSLSEKRSQQKILSVLILVVKGLLKAPTLLAPVPLAFVPMCKPADVSTLKSEAIMTVAGADRLVTNSSVIVPASRATSPLVSPKSQVGQSPVQHSRDIISEEANDVGTDSMSSIAVEDSAVNDSKPSEVVPDEAEEDLTDSTAEVEKESRANYSTSTDIASEKTEEDVAVTSMTASVAEEGEAHSGYSITTDTASSETEEEGSSVVQEEVDVGDLAARDNTSNETEDAKRSVVESADVQTEDAQIQHPTSSDNTSEEMMAESTSSSSPESAAALGMLISNDVTSNTADQHEVHTPGRSTCLSPAPIDAAFNDTFSKETVEVATEGNPEANVAVASTTSNSTAENGTEAKSTRGSSVVNEPRSEKPHYDDPTVSVRQQIRSLTSETPASTGASAFGAVAWPLPSSVLPGFGWTSPSALRPAQPVISSSGVAFSFGGAGWVGRRDLTIAAPRTHTSASPPAKSAFAKRPKSERDALVSTGPGSQTSASAFGSISAFQPLTSAAPTADLAGAMAAHASALSSATATQVAVTQPQPQSPTPPVGTLATHAPTVRCTPHESQRSARPSKSLLASAVAKIKPEENLSACSGALRSHSSFTSVDSSSATHIRDAERRGIANMLSDLYMSGGTPVTSPRARASPPVHQDSARLQLSVHQNTTDNPGAPRSQVSHQDNNSAPLRTHARSSRAGNDDAMQKIVLQMSGEVLTNQFPRPTYAPANPALNTSAPRPNLARPTRASPSTTYFTAPTEQEIQDRLMNREFREFLNAEPAVASSATEVRRARASAASVPLVTNGNAPRPIRAPARPEPPVVYGRDPYAVQRPEPVGDVAEDQSSNKSEGESTARRGTYRGTRAGGRVQKRKQNRLKRLAAGENGGGEGGLSQ</sequence>